<dbReference type="InterPro" id="IPR000717">
    <property type="entry name" value="PCI_dom"/>
</dbReference>
<reference evidence="6" key="1">
    <citation type="submission" date="2013-12" db="EMBL/GenBank/DDBJ databases">
        <authorList>
            <person name="Genoscope - CEA"/>
        </authorList>
    </citation>
    <scope>NUCLEOTIDE SEQUENCE</scope>
    <source>
        <strain evidence="6">CBS 1993</strain>
    </source>
</reference>
<dbReference type="InterPro" id="IPR036390">
    <property type="entry name" value="WH_DNA-bd_sf"/>
</dbReference>
<evidence type="ECO:0000256" key="2">
    <source>
        <dbReference type="ARBA" id="ARBA00093435"/>
    </source>
</evidence>
<dbReference type="Proteomes" id="UP000019384">
    <property type="component" value="Unassembled WGS sequence"/>
</dbReference>
<dbReference type="InterPro" id="IPR011990">
    <property type="entry name" value="TPR-like_helical_dom_sf"/>
</dbReference>
<comment type="function">
    <text evidence="2">Component of the 19S cap proteasome complex which acts as a regulatory subunit of the 26S proteasome, involved in the ATP-dependent degradation of ubiquitinated proteins.</text>
</comment>
<dbReference type="InterPro" id="IPR019585">
    <property type="entry name" value="Rpn7/CSN1"/>
</dbReference>
<dbReference type="InterPro" id="IPR045135">
    <property type="entry name" value="Rpn7_N"/>
</dbReference>
<dbReference type="FunFam" id="1.25.40.570:FF:000005">
    <property type="entry name" value="26S proteasome regulatory subunit N7"/>
    <property type="match status" value="1"/>
</dbReference>
<dbReference type="InterPro" id="IPR019734">
    <property type="entry name" value="TPR_rpt"/>
</dbReference>
<organism evidence="6 7">
    <name type="scientific">Kuraishia capsulata CBS 1993</name>
    <dbReference type="NCBI Taxonomy" id="1382522"/>
    <lineage>
        <taxon>Eukaryota</taxon>
        <taxon>Fungi</taxon>
        <taxon>Dikarya</taxon>
        <taxon>Ascomycota</taxon>
        <taxon>Saccharomycotina</taxon>
        <taxon>Pichiomycetes</taxon>
        <taxon>Pichiales</taxon>
        <taxon>Pichiaceae</taxon>
        <taxon>Kuraishia</taxon>
    </lineage>
</organism>
<evidence type="ECO:0000256" key="4">
    <source>
        <dbReference type="PROSITE-ProRule" id="PRU00339"/>
    </source>
</evidence>
<dbReference type="GO" id="GO:0005634">
    <property type="term" value="C:nucleus"/>
    <property type="evidence" value="ECO:0007669"/>
    <property type="project" value="EnsemblFungi"/>
</dbReference>
<sequence>MASDPNTSSSGVERIPDFEISQIQFLVASNRHPELLEKLLKSIEANAMAPYYLYLAKEIKLTGLVFDQSLYDSLAAINTSKVEELTRKIAEVDEEDEGELEIARGWTKLGEYYAQIGDRENAVTTLRKAIELAASTGSKIDLLLTIARVGFFFDDKKFVKETLDQSNALIEKGGDWERRNRYKAYLGIYLMSTRMFEEAAKLLIDSLATFTSTEVTTYESIAQYALVCGTISLERQEIRKKLIESPEILSIATTTNTLDPVFKLVKSLYFCEYNTFFANLLETNDTILVTDKYLAPHASYYMREIRVRAYAQLLESYKSLSLKSMAEHFQIPADFLDADLCKFIPNNKLNCVIDRVNGIVETNRPDNKNNQYQLLLKNGDSLLTKLQKYGAAVRLSGAERVA</sequence>
<protein>
    <recommendedName>
        <fullName evidence="5">PCI domain-containing protein</fullName>
    </recommendedName>
</protein>
<evidence type="ECO:0000259" key="5">
    <source>
        <dbReference type="PROSITE" id="PS50250"/>
    </source>
</evidence>
<comment type="subunit">
    <text evidence="3">The 26S proteasome is composed of a core protease, known as the 20S proteasome, capped at one or both ends by the 19S regulatory complex (RC). The RC is composed of at least 18 different subunits in two subcomplexes, the base and the lid, which form the portions proximal and distal to the 20S proteolytic core, respectively. Component of the lid subcomplex of the 19S RC.</text>
</comment>
<dbReference type="OrthoDB" id="1452at2759"/>
<proteinExistence type="predicted"/>
<evidence type="ECO:0000256" key="3">
    <source>
        <dbReference type="ARBA" id="ARBA00093502"/>
    </source>
</evidence>
<reference evidence="6" key="2">
    <citation type="submission" date="2014-02" db="EMBL/GenBank/DDBJ databases">
        <title>Complete DNA sequence of /Kuraishia capsulata/ illustrates novel genomic features among budding yeasts (/Saccharomycotina/).</title>
        <authorList>
            <person name="Morales L."/>
            <person name="Noel B."/>
            <person name="Porcel B."/>
            <person name="Marcet-Houben M."/>
            <person name="Hullo M-F."/>
            <person name="Sacerdot C."/>
            <person name="Tekaia F."/>
            <person name="Leh-Louis V."/>
            <person name="Despons L."/>
            <person name="Khanna V."/>
            <person name="Aury J-M."/>
            <person name="Barbe V."/>
            <person name="Couloux A."/>
            <person name="Labadie K."/>
            <person name="Pelletier E."/>
            <person name="Souciet J-L."/>
            <person name="Boekhout T."/>
            <person name="Gabaldon T."/>
            <person name="Wincker P."/>
            <person name="Dujon B."/>
        </authorList>
    </citation>
    <scope>NUCLEOTIDE SEQUENCE</scope>
    <source>
        <strain evidence="6">CBS 1993</strain>
    </source>
</reference>
<dbReference type="InterPro" id="IPR049549">
    <property type="entry name" value="RPN7_PSMD6_C"/>
</dbReference>
<keyword evidence="7" id="KW-1185">Reference proteome</keyword>
<dbReference type="GO" id="GO:0005198">
    <property type="term" value="F:structural molecule activity"/>
    <property type="evidence" value="ECO:0007669"/>
    <property type="project" value="EnsemblFungi"/>
</dbReference>
<dbReference type="PANTHER" id="PTHR14145:SF1">
    <property type="entry name" value="26S PROTEASOME NON-ATPASE REGULATORY SUBUNIT 6"/>
    <property type="match status" value="1"/>
</dbReference>
<dbReference type="STRING" id="1382522.W6MJK7"/>
<dbReference type="GO" id="GO:0043161">
    <property type="term" value="P:proteasome-mediated ubiquitin-dependent protein catabolic process"/>
    <property type="evidence" value="ECO:0007669"/>
    <property type="project" value="EnsemblFungi"/>
</dbReference>
<keyword evidence="1" id="KW-0647">Proteasome</keyword>
<accession>W6MJK7</accession>
<dbReference type="GO" id="GO:0008541">
    <property type="term" value="C:proteasome regulatory particle, lid subcomplex"/>
    <property type="evidence" value="ECO:0007669"/>
    <property type="project" value="EnsemblFungi"/>
</dbReference>
<dbReference type="EMBL" id="HG793125">
    <property type="protein sequence ID" value="CDK24637.1"/>
    <property type="molecule type" value="Genomic_DNA"/>
</dbReference>
<dbReference type="Pfam" id="PF01399">
    <property type="entry name" value="PCI"/>
    <property type="match status" value="1"/>
</dbReference>
<evidence type="ECO:0000313" key="6">
    <source>
        <dbReference type="EMBL" id="CDK24637.1"/>
    </source>
</evidence>
<evidence type="ECO:0000313" key="7">
    <source>
        <dbReference type="Proteomes" id="UP000019384"/>
    </source>
</evidence>
<dbReference type="AlphaFoldDB" id="W6MJK7"/>
<dbReference type="SUPFAM" id="SSF48452">
    <property type="entry name" value="TPR-like"/>
    <property type="match status" value="1"/>
</dbReference>
<evidence type="ECO:0000256" key="1">
    <source>
        <dbReference type="ARBA" id="ARBA00022942"/>
    </source>
</evidence>
<dbReference type="SMART" id="SM00088">
    <property type="entry name" value="PINT"/>
    <property type="match status" value="1"/>
</dbReference>
<feature type="repeat" description="TPR" evidence="4">
    <location>
        <begin position="103"/>
        <end position="136"/>
    </location>
</feature>
<dbReference type="Pfam" id="PF10602">
    <property type="entry name" value="RPN7"/>
    <property type="match status" value="1"/>
</dbReference>
<name>W6MJK7_9ASCO</name>
<keyword evidence="4" id="KW-0802">TPR repeat</keyword>
<dbReference type="GeneID" id="34518042"/>
<gene>
    <name evidence="6" type="ORF">KUCA_T00000603001</name>
</gene>
<dbReference type="PANTHER" id="PTHR14145">
    <property type="entry name" value="26S PROTESOME SUBUNIT 6"/>
    <property type="match status" value="1"/>
</dbReference>
<feature type="domain" description="PCI" evidence="5">
    <location>
        <begin position="195"/>
        <end position="367"/>
    </location>
</feature>
<dbReference type="Gene3D" id="1.25.40.570">
    <property type="match status" value="1"/>
</dbReference>
<dbReference type="PROSITE" id="PS50005">
    <property type="entry name" value="TPR"/>
    <property type="match status" value="1"/>
</dbReference>
<dbReference type="Pfam" id="PF21154">
    <property type="entry name" value="RPN7_PSMD6_C"/>
    <property type="match status" value="1"/>
</dbReference>
<dbReference type="RefSeq" id="XP_022456654.1">
    <property type="nucleotide sequence ID" value="XM_022605158.1"/>
</dbReference>
<dbReference type="SUPFAM" id="SSF46785">
    <property type="entry name" value="Winged helix' DNA-binding domain"/>
    <property type="match status" value="1"/>
</dbReference>
<dbReference type="PROSITE" id="PS50250">
    <property type="entry name" value="PCI"/>
    <property type="match status" value="1"/>
</dbReference>
<dbReference type="HOGENOM" id="CLU_031814_1_1_1"/>